<dbReference type="EMBL" id="FZQP02001393">
    <property type="protein sequence ID" value="VVC92741.1"/>
    <property type="molecule type" value="Genomic_DNA"/>
</dbReference>
<accession>A0A5E4Q5W0</accession>
<keyword evidence="2" id="KW-1185">Reference proteome</keyword>
<reference evidence="1 2" key="1">
    <citation type="submission" date="2017-07" db="EMBL/GenBank/DDBJ databases">
        <authorList>
            <person name="Talla V."/>
            <person name="Backstrom N."/>
        </authorList>
    </citation>
    <scope>NUCLEOTIDE SEQUENCE [LARGE SCALE GENOMIC DNA]</scope>
</reference>
<evidence type="ECO:0000313" key="2">
    <source>
        <dbReference type="Proteomes" id="UP000324832"/>
    </source>
</evidence>
<gene>
    <name evidence="1" type="ORF">LSINAPIS_LOCUS5104</name>
</gene>
<protein>
    <submittedName>
        <fullName evidence="1">Uncharacterized protein</fullName>
    </submittedName>
</protein>
<sequence>MASWIIYYFPKLSRPEIGIEEFARSIFGRLPSPLSLAAESTYDYIYESFLLSVIGLVYIVDVAM</sequence>
<organism evidence="1 2">
    <name type="scientific">Leptidea sinapis</name>
    <dbReference type="NCBI Taxonomy" id="189913"/>
    <lineage>
        <taxon>Eukaryota</taxon>
        <taxon>Metazoa</taxon>
        <taxon>Ecdysozoa</taxon>
        <taxon>Arthropoda</taxon>
        <taxon>Hexapoda</taxon>
        <taxon>Insecta</taxon>
        <taxon>Pterygota</taxon>
        <taxon>Neoptera</taxon>
        <taxon>Endopterygota</taxon>
        <taxon>Lepidoptera</taxon>
        <taxon>Glossata</taxon>
        <taxon>Ditrysia</taxon>
        <taxon>Papilionoidea</taxon>
        <taxon>Pieridae</taxon>
        <taxon>Dismorphiinae</taxon>
        <taxon>Leptidea</taxon>
    </lineage>
</organism>
<dbReference type="AlphaFoldDB" id="A0A5E4Q5W0"/>
<evidence type="ECO:0000313" key="1">
    <source>
        <dbReference type="EMBL" id="VVC92741.1"/>
    </source>
</evidence>
<dbReference type="Proteomes" id="UP000324832">
    <property type="component" value="Unassembled WGS sequence"/>
</dbReference>
<name>A0A5E4Q5W0_9NEOP</name>
<proteinExistence type="predicted"/>